<evidence type="ECO:0000313" key="4">
    <source>
        <dbReference type="Ensembl" id="ENSLLEP00000023373.1"/>
    </source>
</evidence>
<dbReference type="OrthoDB" id="67700at2759"/>
<dbReference type="InterPro" id="IPR000008">
    <property type="entry name" value="C2_dom"/>
</dbReference>
<feature type="transmembrane region" description="Helical" evidence="2">
    <location>
        <begin position="57"/>
        <end position="76"/>
    </location>
</feature>
<keyword evidence="5" id="KW-1185">Reference proteome</keyword>
<evidence type="ECO:0000313" key="5">
    <source>
        <dbReference type="Proteomes" id="UP000694569"/>
    </source>
</evidence>
<name>A0A8C5PIS9_9ANUR</name>
<keyword evidence="2" id="KW-0472">Membrane</keyword>
<keyword evidence="2" id="KW-0812">Transmembrane</keyword>
<dbReference type="InterPro" id="IPR035892">
    <property type="entry name" value="C2_domain_sf"/>
</dbReference>
<organism evidence="4 5">
    <name type="scientific">Leptobrachium leishanense</name>
    <name type="common">Leishan spiny toad</name>
    <dbReference type="NCBI Taxonomy" id="445787"/>
    <lineage>
        <taxon>Eukaryota</taxon>
        <taxon>Metazoa</taxon>
        <taxon>Chordata</taxon>
        <taxon>Craniata</taxon>
        <taxon>Vertebrata</taxon>
        <taxon>Euteleostomi</taxon>
        <taxon>Amphibia</taxon>
        <taxon>Batrachia</taxon>
        <taxon>Anura</taxon>
        <taxon>Pelobatoidea</taxon>
        <taxon>Megophryidae</taxon>
        <taxon>Leptobrachium</taxon>
    </lineage>
</organism>
<dbReference type="GO" id="GO:0005886">
    <property type="term" value="C:plasma membrane"/>
    <property type="evidence" value="ECO:0007669"/>
    <property type="project" value="TreeGrafter"/>
</dbReference>
<dbReference type="Proteomes" id="UP000694569">
    <property type="component" value="Unplaced"/>
</dbReference>
<dbReference type="PANTHER" id="PTHR10024:SF175">
    <property type="entry name" value="C2 DOMAIN-CONTAINING PROTEIN"/>
    <property type="match status" value="1"/>
</dbReference>
<dbReference type="SUPFAM" id="SSF49562">
    <property type="entry name" value="C2 domain (Calcium/lipid-binding domain, CaLB)"/>
    <property type="match status" value="2"/>
</dbReference>
<dbReference type="PANTHER" id="PTHR10024">
    <property type="entry name" value="SYNAPTOTAGMIN"/>
    <property type="match status" value="1"/>
</dbReference>
<dbReference type="GO" id="GO:0005544">
    <property type="term" value="F:calcium-dependent phospholipid binding"/>
    <property type="evidence" value="ECO:0007669"/>
    <property type="project" value="TreeGrafter"/>
</dbReference>
<feature type="domain" description="C2" evidence="3">
    <location>
        <begin position="166"/>
        <end position="291"/>
    </location>
</feature>
<dbReference type="AlphaFoldDB" id="A0A8C5PIS9"/>
<feature type="domain" description="C2" evidence="3">
    <location>
        <begin position="300"/>
        <end position="431"/>
    </location>
</feature>
<dbReference type="GO" id="GO:0005509">
    <property type="term" value="F:calcium ion binding"/>
    <property type="evidence" value="ECO:0007669"/>
    <property type="project" value="TreeGrafter"/>
</dbReference>
<reference evidence="4" key="1">
    <citation type="submission" date="2025-08" db="UniProtKB">
        <authorList>
            <consortium name="Ensembl"/>
        </authorList>
    </citation>
    <scope>IDENTIFICATION</scope>
</reference>
<reference evidence="4" key="2">
    <citation type="submission" date="2025-09" db="UniProtKB">
        <authorList>
            <consortium name="Ensembl"/>
        </authorList>
    </citation>
    <scope>IDENTIFICATION</scope>
</reference>
<dbReference type="GO" id="GO:0030672">
    <property type="term" value="C:synaptic vesicle membrane"/>
    <property type="evidence" value="ECO:0007669"/>
    <property type="project" value="TreeGrafter"/>
</dbReference>
<keyword evidence="2" id="KW-1133">Transmembrane helix</keyword>
<dbReference type="Ensembl" id="ENSLLET00000024258.1">
    <property type="protein sequence ID" value="ENSLLEP00000023373.1"/>
    <property type="gene ID" value="ENSLLEG00000014836.1"/>
</dbReference>
<evidence type="ECO:0000256" key="2">
    <source>
        <dbReference type="SAM" id="Phobius"/>
    </source>
</evidence>
<dbReference type="PROSITE" id="PS50004">
    <property type="entry name" value="C2"/>
    <property type="match status" value="2"/>
</dbReference>
<evidence type="ECO:0000256" key="1">
    <source>
        <dbReference type="ARBA" id="ARBA00006996"/>
    </source>
</evidence>
<protein>
    <recommendedName>
        <fullName evidence="3">C2 domain-containing protein</fullName>
    </recommendedName>
</protein>
<dbReference type="SMART" id="SM00239">
    <property type="entry name" value="C2"/>
    <property type="match status" value="2"/>
</dbReference>
<dbReference type="GO" id="GO:0030276">
    <property type="term" value="F:clathrin binding"/>
    <property type="evidence" value="ECO:0007669"/>
    <property type="project" value="TreeGrafter"/>
</dbReference>
<dbReference type="FunFam" id="2.60.40.150:FF:000352">
    <property type="entry name" value="Uncharacterized protein"/>
    <property type="match status" value="1"/>
</dbReference>
<dbReference type="GO" id="GO:0030424">
    <property type="term" value="C:axon"/>
    <property type="evidence" value="ECO:0007669"/>
    <property type="project" value="TreeGrafter"/>
</dbReference>
<dbReference type="GO" id="GO:0031045">
    <property type="term" value="C:dense core granule"/>
    <property type="evidence" value="ECO:0007669"/>
    <property type="project" value="TreeGrafter"/>
</dbReference>
<dbReference type="GeneTree" id="ENSGT00940000166578"/>
<dbReference type="Gene3D" id="2.60.40.150">
    <property type="entry name" value="C2 domain"/>
    <property type="match status" value="2"/>
</dbReference>
<accession>A0A8C5PIS9</accession>
<dbReference type="GO" id="GO:0048791">
    <property type="term" value="P:calcium ion-regulated exocytosis of neurotransmitter"/>
    <property type="evidence" value="ECO:0007669"/>
    <property type="project" value="TreeGrafter"/>
</dbReference>
<comment type="similarity">
    <text evidence="1">Belongs to the synaptotagmin family.</text>
</comment>
<dbReference type="Pfam" id="PF00168">
    <property type="entry name" value="C2"/>
    <property type="match status" value="2"/>
</dbReference>
<dbReference type="GO" id="GO:0048488">
    <property type="term" value="P:synaptic vesicle endocytosis"/>
    <property type="evidence" value="ECO:0007669"/>
    <property type="project" value="TreeGrafter"/>
</dbReference>
<dbReference type="GO" id="GO:0000149">
    <property type="term" value="F:SNARE binding"/>
    <property type="evidence" value="ECO:0007669"/>
    <property type="project" value="TreeGrafter"/>
</dbReference>
<proteinExistence type="inferred from homology"/>
<evidence type="ECO:0000259" key="3">
    <source>
        <dbReference type="PROSITE" id="PS50004"/>
    </source>
</evidence>
<sequence length="435" mass="49994">MLKECTQGTNAFFIPGYISQLHGCTFPKVNNVYSGIMNNQLSKTFDMILPFSSTLKYCLLALAIILFLTALLILSWKLHQYYTYKASLNVKEQYLKDGYDETKKGGSVMVKSLAPNFIDIVRKEQDSKIQLMQKEMERLEVHLTPSTPCTEVLDDTISECESLQGSRGKLRYSVRYDKKKTTLFIRIFEANDLPETSRDPFVKIKVLCRVDEPKSLVQSVLYELETRVVKNKRNPVFEEEFFCSLKEYQLANISVKLEVKNFDKYSRHTIIGEIRTALKDLKSSETMEFCEDLQEKTKDVIGEVLISLKCLPTSQKIEVGILKFKTASQSTIQDRDVYARIDVFSNQHKQKHQKSSLRAKSKVTVFNETFLFSLPDPVKTHCLVLISLYETLSSGRKLIGQTSLGNQKAKVDDGHWDLMMQSLRQPVALWHPLFI</sequence>
<dbReference type="GO" id="GO:0001786">
    <property type="term" value="F:phosphatidylserine binding"/>
    <property type="evidence" value="ECO:0007669"/>
    <property type="project" value="TreeGrafter"/>
</dbReference>